<dbReference type="EMBL" id="KQ999853">
    <property type="protein sequence ID" value="KZV40864.1"/>
    <property type="molecule type" value="Genomic_DNA"/>
</dbReference>
<organism evidence="3 4">
    <name type="scientific">Dorcoceras hygrometricum</name>
    <dbReference type="NCBI Taxonomy" id="472368"/>
    <lineage>
        <taxon>Eukaryota</taxon>
        <taxon>Viridiplantae</taxon>
        <taxon>Streptophyta</taxon>
        <taxon>Embryophyta</taxon>
        <taxon>Tracheophyta</taxon>
        <taxon>Spermatophyta</taxon>
        <taxon>Magnoliopsida</taxon>
        <taxon>eudicotyledons</taxon>
        <taxon>Gunneridae</taxon>
        <taxon>Pentapetalae</taxon>
        <taxon>asterids</taxon>
        <taxon>lamiids</taxon>
        <taxon>Lamiales</taxon>
        <taxon>Gesneriaceae</taxon>
        <taxon>Didymocarpoideae</taxon>
        <taxon>Trichosporeae</taxon>
        <taxon>Loxocarpinae</taxon>
        <taxon>Dorcoceras</taxon>
    </lineage>
</organism>
<evidence type="ECO:0000313" key="3">
    <source>
        <dbReference type="EMBL" id="KZV40864.1"/>
    </source>
</evidence>
<protein>
    <submittedName>
        <fullName evidence="3">Uncharacterized protein</fullName>
    </submittedName>
</protein>
<keyword evidence="1" id="KW-0175">Coiled coil</keyword>
<keyword evidence="4" id="KW-1185">Reference proteome</keyword>
<gene>
    <name evidence="3" type="ORF">F511_22803</name>
</gene>
<feature type="compositionally biased region" description="Basic and acidic residues" evidence="2">
    <location>
        <begin position="29"/>
        <end position="43"/>
    </location>
</feature>
<proteinExistence type="predicted"/>
<evidence type="ECO:0000256" key="2">
    <source>
        <dbReference type="SAM" id="MobiDB-lite"/>
    </source>
</evidence>
<evidence type="ECO:0000256" key="1">
    <source>
        <dbReference type="SAM" id="Coils"/>
    </source>
</evidence>
<dbReference type="OrthoDB" id="633301at2759"/>
<name>A0A2Z7C1T9_9LAMI</name>
<dbReference type="Proteomes" id="UP000250235">
    <property type="component" value="Unassembled WGS sequence"/>
</dbReference>
<feature type="region of interest" description="Disordered" evidence="2">
    <location>
        <begin position="1"/>
        <end position="78"/>
    </location>
</feature>
<feature type="coiled-coil region" evidence="1">
    <location>
        <begin position="88"/>
        <end position="234"/>
    </location>
</feature>
<reference evidence="3 4" key="1">
    <citation type="journal article" date="2015" name="Proc. Natl. Acad. Sci. U.S.A.">
        <title>The resurrection genome of Boea hygrometrica: A blueprint for survival of dehydration.</title>
        <authorList>
            <person name="Xiao L."/>
            <person name="Yang G."/>
            <person name="Zhang L."/>
            <person name="Yang X."/>
            <person name="Zhao S."/>
            <person name="Ji Z."/>
            <person name="Zhou Q."/>
            <person name="Hu M."/>
            <person name="Wang Y."/>
            <person name="Chen M."/>
            <person name="Xu Y."/>
            <person name="Jin H."/>
            <person name="Xiao X."/>
            <person name="Hu G."/>
            <person name="Bao F."/>
            <person name="Hu Y."/>
            <person name="Wan P."/>
            <person name="Li L."/>
            <person name="Deng X."/>
            <person name="Kuang T."/>
            <person name="Xiang C."/>
            <person name="Zhu J.K."/>
            <person name="Oliver M.J."/>
            <person name="He Y."/>
        </authorList>
    </citation>
    <scope>NUCLEOTIDE SEQUENCE [LARGE SCALE GENOMIC DNA]</scope>
    <source>
        <strain evidence="4">cv. XS01</strain>
    </source>
</reference>
<dbReference type="AlphaFoldDB" id="A0A2Z7C1T9"/>
<evidence type="ECO:0000313" key="4">
    <source>
        <dbReference type="Proteomes" id="UP000250235"/>
    </source>
</evidence>
<feature type="compositionally biased region" description="Basic residues" evidence="2">
    <location>
        <begin position="1"/>
        <end position="16"/>
    </location>
</feature>
<sequence length="419" mass="47017">MENDRRKKKTKKKKKSNQAPTLTESATNDGRESTSDTRSHDVEVEQGEDVQFSGVKDASNDVGRIIDSDTDGHQSNGIEDTTLAKADKQFWIDREASFEEKLKQLQAEKDAQMQKEAILEYRIKDLLREKDEYLQNLADQEESIRHLHSEKIAFIQKEDMLEERCKQLQMEKDAYLQKEISTEEAIAALRNDSKILRAQVMELEESRKILVEEKQELMEKVSILQLKINNLESTITYSHPNMNEIVTPEDGNAEHQREDMHPPAAKMVPENPKLVEKVNGAYADSLPVGSNLRDIAVVDGGDNSLAFAQDFVIGGEGDKMVMPESHSTRSLEGVMNFERNGEDGSGPPKSSGDIVEADEIVPIPLVGNQTEDARFEVYEKNDASFVDAPLIGAPFRFISFVAKYVSGADLVNKNAEDSV</sequence>
<feature type="compositionally biased region" description="Polar residues" evidence="2">
    <location>
        <begin position="17"/>
        <end position="28"/>
    </location>
</feature>
<accession>A0A2Z7C1T9</accession>